<evidence type="ECO:0000313" key="3">
    <source>
        <dbReference type="Proteomes" id="UP000298030"/>
    </source>
</evidence>
<protein>
    <submittedName>
        <fullName evidence="2">Uncharacterized protein</fullName>
    </submittedName>
</protein>
<dbReference type="OrthoDB" id="2537769at2759"/>
<proteinExistence type="predicted"/>
<dbReference type="PANTHER" id="PTHR36452:SF1">
    <property type="entry name" value="DUF2461 DOMAIN-CONTAINING PROTEIN"/>
    <property type="match status" value="1"/>
</dbReference>
<organism evidence="2 3">
    <name type="scientific">Coprinellus micaceus</name>
    <name type="common">Glistening ink-cap mushroom</name>
    <name type="synonym">Coprinus micaceus</name>
    <dbReference type="NCBI Taxonomy" id="71717"/>
    <lineage>
        <taxon>Eukaryota</taxon>
        <taxon>Fungi</taxon>
        <taxon>Dikarya</taxon>
        <taxon>Basidiomycota</taxon>
        <taxon>Agaricomycotina</taxon>
        <taxon>Agaricomycetes</taxon>
        <taxon>Agaricomycetidae</taxon>
        <taxon>Agaricales</taxon>
        <taxon>Agaricineae</taxon>
        <taxon>Psathyrellaceae</taxon>
        <taxon>Coprinellus</taxon>
    </lineage>
</organism>
<dbReference type="InterPro" id="IPR012808">
    <property type="entry name" value="CHP02453"/>
</dbReference>
<dbReference type="STRING" id="71717.A0A4Y7TG18"/>
<name>A0A4Y7TG18_COPMI</name>
<feature type="region of interest" description="Disordered" evidence="1">
    <location>
        <begin position="358"/>
        <end position="383"/>
    </location>
</feature>
<feature type="compositionally biased region" description="Basic residues" evidence="1">
    <location>
        <begin position="63"/>
        <end position="88"/>
    </location>
</feature>
<dbReference type="EMBL" id="QPFP01000014">
    <property type="protein sequence ID" value="TEB32951.1"/>
    <property type="molecule type" value="Genomic_DNA"/>
</dbReference>
<evidence type="ECO:0000256" key="1">
    <source>
        <dbReference type="SAM" id="MobiDB-lite"/>
    </source>
</evidence>
<reference evidence="2 3" key="1">
    <citation type="journal article" date="2019" name="Nat. Ecol. Evol.">
        <title>Megaphylogeny resolves global patterns of mushroom evolution.</title>
        <authorList>
            <person name="Varga T."/>
            <person name="Krizsan K."/>
            <person name="Foldi C."/>
            <person name="Dima B."/>
            <person name="Sanchez-Garcia M."/>
            <person name="Sanchez-Ramirez S."/>
            <person name="Szollosi G.J."/>
            <person name="Szarkandi J.G."/>
            <person name="Papp V."/>
            <person name="Albert L."/>
            <person name="Andreopoulos W."/>
            <person name="Angelini C."/>
            <person name="Antonin V."/>
            <person name="Barry K.W."/>
            <person name="Bougher N.L."/>
            <person name="Buchanan P."/>
            <person name="Buyck B."/>
            <person name="Bense V."/>
            <person name="Catcheside P."/>
            <person name="Chovatia M."/>
            <person name="Cooper J."/>
            <person name="Damon W."/>
            <person name="Desjardin D."/>
            <person name="Finy P."/>
            <person name="Geml J."/>
            <person name="Haridas S."/>
            <person name="Hughes K."/>
            <person name="Justo A."/>
            <person name="Karasinski D."/>
            <person name="Kautmanova I."/>
            <person name="Kiss B."/>
            <person name="Kocsube S."/>
            <person name="Kotiranta H."/>
            <person name="LaButti K.M."/>
            <person name="Lechner B.E."/>
            <person name="Liimatainen K."/>
            <person name="Lipzen A."/>
            <person name="Lukacs Z."/>
            <person name="Mihaltcheva S."/>
            <person name="Morgado L.N."/>
            <person name="Niskanen T."/>
            <person name="Noordeloos M.E."/>
            <person name="Ohm R.A."/>
            <person name="Ortiz-Santana B."/>
            <person name="Ovrebo C."/>
            <person name="Racz N."/>
            <person name="Riley R."/>
            <person name="Savchenko A."/>
            <person name="Shiryaev A."/>
            <person name="Soop K."/>
            <person name="Spirin V."/>
            <person name="Szebenyi C."/>
            <person name="Tomsovsky M."/>
            <person name="Tulloss R.E."/>
            <person name="Uehling J."/>
            <person name="Grigoriev I.V."/>
            <person name="Vagvolgyi C."/>
            <person name="Papp T."/>
            <person name="Martin F.M."/>
            <person name="Miettinen O."/>
            <person name="Hibbett D.S."/>
            <person name="Nagy L.G."/>
        </authorList>
    </citation>
    <scope>NUCLEOTIDE SEQUENCE [LARGE SCALE GENOMIC DNA]</scope>
    <source>
        <strain evidence="2 3">FP101781</strain>
    </source>
</reference>
<dbReference type="AlphaFoldDB" id="A0A4Y7TG18"/>
<dbReference type="Pfam" id="PF09365">
    <property type="entry name" value="DUF2461"/>
    <property type="match status" value="1"/>
</dbReference>
<sequence length="383" mass="42542">MPPTSRARSSKRGASTVAKTVTKSEIEESEASDASVEAQSKKRKQYDSDGLDDDSDDDVAATRTKRTPVKSKGKGKQTPKASARKRKKVLEEDYEDSEVDVGEGQQIVGKVVQAPTTGGVPPGQISKNTLDFLSHLKDPACNDREWFRLHEPIYRVAEKEWKDFIEAWTDNLVEVDPQIPHLPPKDVIHRIYRDIRFSNDKTPYKRGFSASFSRGGRKGIFAAFKPGNESLIAGGLWAPGRAELANVRTNLQRNSVRFRRVISAPEFVKFFGKAKPHPKGEQQSIFGHEDELKVAPKGVSKDHKDIDILKCRSFAVSHVFTDSEVLDPNFRQTLASVATVLQPFIHILNELLTVGGGNAVASSDEEDDDNDANDENGEDEDEE</sequence>
<dbReference type="NCBIfam" id="TIGR02453">
    <property type="entry name" value="TIGR02453 family protein"/>
    <property type="match status" value="1"/>
</dbReference>
<comment type="caution">
    <text evidence="2">The sequence shown here is derived from an EMBL/GenBank/DDBJ whole genome shotgun (WGS) entry which is preliminary data.</text>
</comment>
<evidence type="ECO:0000313" key="2">
    <source>
        <dbReference type="EMBL" id="TEB32951.1"/>
    </source>
</evidence>
<keyword evidence="3" id="KW-1185">Reference proteome</keyword>
<dbReference type="Proteomes" id="UP000298030">
    <property type="component" value="Unassembled WGS sequence"/>
</dbReference>
<feature type="region of interest" description="Disordered" evidence="1">
    <location>
        <begin position="1"/>
        <end position="97"/>
    </location>
</feature>
<accession>A0A4Y7TG18</accession>
<feature type="compositionally biased region" description="Acidic residues" evidence="1">
    <location>
        <begin position="363"/>
        <end position="383"/>
    </location>
</feature>
<feature type="compositionally biased region" description="Acidic residues" evidence="1">
    <location>
        <begin position="49"/>
        <end position="59"/>
    </location>
</feature>
<dbReference type="PANTHER" id="PTHR36452">
    <property type="entry name" value="CHROMOSOME 12, WHOLE GENOME SHOTGUN SEQUENCE"/>
    <property type="match status" value="1"/>
</dbReference>
<gene>
    <name evidence="2" type="ORF">FA13DRAFT_1838498</name>
</gene>